<protein>
    <submittedName>
        <fullName evidence="2">Putative ABC transport system membrane protein</fullName>
    </submittedName>
</protein>
<dbReference type="InterPro" id="IPR008875">
    <property type="entry name" value="TraX"/>
</dbReference>
<feature type="transmembrane region" description="Helical" evidence="1">
    <location>
        <begin position="41"/>
        <end position="61"/>
    </location>
</feature>
<keyword evidence="1" id="KW-0812">Transmembrane</keyword>
<feature type="transmembrane region" description="Helical" evidence="1">
    <location>
        <begin position="128"/>
        <end position="150"/>
    </location>
</feature>
<dbReference type="AlphaFoldDB" id="A0A087EAX3"/>
<name>A0A087EAX3_9BIFI</name>
<feature type="transmembrane region" description="Helical" evidence="1">
    <location>
        <begin position="156"/>
        <end position="173"/>
    </location>
</feature>
<dbReference type="STRING" id="356829.BITS_1444"/>
<feature type="transmembrane region" description="Helical" evidence="1">
    <location>
        <begin position="103"/>
        <end position="121"/>
    </location>
</feature>
<sequence>MTDLHLKIIGAVLIAISTLGNTVLAESLGGASADNMTALTVLVVCEVLSWCAIPMYAWLLVQGYQHTHNVLMYGVRLTALAVISEVPYDLATSGKYFDMDSQNPVFALVVALIVLAVLDWGQSHLAGAARVAVIVAVELAGFLWMVLLHIGVRQQMLNMGVLILAFATIFHFLQDRENTMMLTAGLLGAVSFLAPGIGMAVLHYRNDELGYSKPWVQWLFYALYPATLLAGALLV</sequence>
<evidence type="ECO:0000256" key="1">
    <source>
        <dbReference type="SAM" id="Phobius"/>
    </source>
</evidence>
<accession>A0A087EAX3</accession>
<dbReference type="Proteomes" id="UP000029080">
    <property type="component" value="Unassembled WGS sequence"/>
</dbReference>
<feature type="transmembrane region" description="Helical" evidence="1">
    <location>
        <begin position="180"/>
        <end position="203"/>
    </location>
</feature>
<evidence type="ECO:0000313" key="2">
    <source>
        <dbReference type="EMBL" id="KFJ04924.1"/>
    </source>
</evidence>
<keyword evidence="3" id="KW-1185">Reference proteome</keyword>
<gene>
    <name evidence="2" type="ORF">BITS_1444</name>
</gene>
<feature type="transmembrane region" description="Helical" evidence="1">
    <location>
        <begin position="215"/>
        <end position="234"/>
    </location>
</feature>
<organism evidence="2 3">
    <name type="scientific">Bifidobacterium tsurumiense</name>
    <dbReference type="NCBI Taxonomy" id="356829"/>
    <lineage>
        <taxon>Bacteria</taxon>
        <taxon>Bacillati</taxon>
        <taxon>Actinomycetota</taxon>
        <taxon>Actinomycetes</taxon>
        <taxon>Bifidobacteriales</taxon>
        <taxon>Bifidobacteriaceae</taxon>
        <taxon>Bifidobacterium</taxon>
    </lineage>
</organism>
<dbReference type="EMBL" id="JGZU01000017">
    <property type="protein sequence ID" value="KFJ04924.1"/>
    <property type="molecule type" value="Genomic_DNA"/>
</dbReference>
<reference evidence="2 3" key="1">
    <citation type="submission" date="2014-03" db="EMBL/GenBank/DDBJ databases">
        <title>Genomics of Bifidobacteria.</title>
        <authorList>
            <person name="Ventura M."/>
            <person name="Milani C."/>
            <person name="Lugli G.A."/>
        </authorList>
    </citation>
    <scope>NUCLEOTIDE SEQUENCE [LARGE SCALE GENOMIC DNA]</scope>
    <source>
        <strain evidence="2 3">JCM 13495</strain>
    </source>
</reference>
<dbReference type="eggNOG" id="ENOG5032WBP">
    <property type="taxonomic scope" value="Bacteria"/>
</dbReference>
<dbReference type="Pfam" id="PF05857">
    <property type="entry name" value="TraX"/>
    <property type="match status" value="1"/>
</dbReference>
<keyword evidence="1" id="KW-1133">Transmembrane helix</keyword>
<keyword evidence="1" id="KW-0472">Membrane</keyword>
<evidence type="ECO:0000313" key="3">
    <source>
        <dbReference type="Proteomes" id="UP000029080"/>
    </source>
</evidence>
<proteinExistence type="predicted"/>
<dbReference type="RefSeq" id="WP_239646731.1">
    <property type="nucleotide sequence ID" value="NZ_JAXEUP010000066.1"/>
</dbReference>
<comment type="caution">
    <text evidence="2">The sequence shown here is derived from an EMBL/GenBank/DDBJ whole genome shotgun (WGS) entry which is preliminary data.</text>
</comment>